<feature type="compositionally biased region" description="Basic and acidic residues" evidence="5">
    <location>
        <begin position="178"/>
        <end position="195"/>
    </location>
</feature>
<keyword evidence="8" id="KW-1185">Reference proteome</keyword>
<dbReference type="InterPro" id="IPR050553">
    <property type="entry name" value="Thioredoxin_ResA/DsbE_sf"/>
</dbReference>
<keyword evidence="2" id="KW-0201">Cytochrome c-type biogenesis</keyword>
<evidence type="ECO:0000313" key="7">
    <source>
        <dbReference type="EMBL" id="TWU42010.1"/>
    </source>
</evidence>
<dbReference type="CDD" id="cd02966">
    <property type="entry name" value="TlpA_like_family"/>
    <property type="match status" value="1"/>
</dbReference>
<dbReference type="InterPro" id="IPR013766">
    <property type="entry name" value="Thioredoxin_domain"/>
</dbReference>
<dbReference type="Pfam" id="PF13905">
    <property type="entry name" value="Thioredoxin_8"/>
    <property type="match status" value="1"/>
</dbReference>
<dbReference type="AlphaFoldDB" id="A0A5C6DZE8"/>
<dbReference type="SUPFAM" id="SSF52833">
    <property type="entry name" value="Thioredoxin-like"/>
    <property type="match status" value="1"/>
</dbReference>
<feature type="region of interest" description="Disordered" evidence="5">
    <location>
        <begin position="178"/>
        <end position="197"/>
    </location>
</feature>
<dbReference type="OrthoDB" id="226878at2"/>
<evidence type="ECO:0000259" key="6">
    <source>
        <dbReference type="PROSITE" id="PS51352"/>
    </source>
</evidence>
<gene>
    <name evidence="7" type="ORF">Poly41_03060</name>
</gene>
<comment type="subcellular location">
    <subcellularLocation>
        <location evidence="1">Cell envelope</location>
    </subcellularLocation>
</comment>
<dbReference type="InterPro" id="IPR012336">
    <property type="entry name" value="Thioredoxin-like_fold"/>
</dbReference>
<feature type="domain" description="Thioredoxin" evidence="6">
    <location>
        <begin position="416"/>
        <end position="559"/>
    </location>
</feature>
<feature type="region of interest" description="Disordered" evidence="5">
    <location>
        <begin position="39"/>
        <end position="101"/>
    </location>
</feature>
<keyword evidence="4" id="KW-0676">Redox-active center</keyword>
<sequence>MFCVTCPPPTHWIHRAVRRKTSLVWLMLCVLVAGCGGSRDESAPTGATSDAQSDLGPTTPPTNPAAQSLTSEAVSEADATTQAGVAVNRADRSATPPADSALETPFSIANEQQAASAADPGERPLRPDLTPQQLLKYLADADGDMQLIASGRAGITDQQEALAKMRRIVRLKLEASRRLRDHSDSDPSTRDEGTRGELQSLSHLAGLGDLQAAIELEKLAETNLKSDDARLVADSRMVLIGFAIESLQNGEATAPQRIATLVNDLASSGSPPDVSAMMVMGQARQVLAQYGHREEAKQIRDAIIRLYGDASDPQIAKMAAQLAGNVEYDQIDRLLQQAIEGEVVDPETWSAAVQKLVIESADLQTVQYLAGAALQFEGLEQESLAAATYQKLAENFTDGDSATGREANLAIEAKRAREAVIGTSFATDAPSVDGSKLSVDDHRGKLVLMPFWAIGFPESLQLIPSLQAIADESPDQIAIVGVNLDRAEAPVSEFVEQNQLEFPSFRVESSATAEVANPLAAEFGMVSAPFIVVLDEEGTVASIDYTLDQVKKTILELRQ</sequence>
<organism evidence="7 8">
    <name type="scientific">Novipirellula artificiosorum</name>
    <dbReference type="NCBI Taxonomy" id="2528016"/>
    <lineage>
        <taxon>Bacteria</taxon>
        <taxon>Pseudomonadati</taxon>
        <taxon>Planctomycetota</taxon>
        <taxon>Planctomycetia</taxon>
        <taxon>Pirellulales</taxon>
        <taxon>Pirellulaceae</taxon>
        <taxon>Novipirellula</taxon>
    </lineage>
</organism>
<dbReference type="EMBL" id="SJPV01000001">
    <property type="protein sequence ID" value="TWU42010.1"/>
    <property type="molecule type" value="Genomic_DNA"/>
</dbReference>
<keyword evidence="3" id="KW-1015">Disulfide bond</keyword>
<evidence type="ECO:0000256" key="5">
    <source>
        <dbReference type="SAM" id="MobiDB-lite"/>
    </source>
</evidence>
<name>A0A5C6DZE8_9BACT</name>
<feature type="compositionally biased region" description="Polar residues" evidence="5">
    <location>
        <begin position="45"/>
        <end position="56"/>
    </location>
</feature>
<dbReference type="RefSeq" id="WP_146524149.1">
    <property type="nucleotide sequence ID" value="NZ_SJPV01000001.1"/>
</dbReference>
<dbReference type="GO" id="GO:0030313">
    <property type="term" value="C:cell envelope"/>
    <property type="evidence" value="ECO:0007669"/>
    <property type="project" value="UniProtKB-SubCell"/>
</dbReference>
<evidence type="ECO:0000256" key="3">
    <source>
        <dbReference type="ARBA" id="ARBA00023157"/>
    </source>
</evidence>
<evidence type="ECO:0000256" key="2">
    <source>
        <dbReference type="ARBA" id="ARBA00022748"/>
    </source>
</evidence>
<comment type="caution">
    <text evidence="7">The sequence shown here is derived from an EMBL/GenBank/DDBJ whole genome shotgun (WGS) entry which is preliminary data.</text>
</comment>
<dbReference type="Gene3D" id="3.40.30.10">
    <property type="entry name" value="Glutaredoxin"/>
    <property type="match status" value="1"/>
</dbReference>
<feature type="compositionally biased region" description="Polar residues" evidence="5">
    <location>
        <begin position="64"/>
        <end position="83"/>
    </location>
</feature>
<evidence type="ECO:0000256" key="1">
    <source>
        <dbReference type="ARBA" id="ARBA00004196"/>
    </source>
</evidence>
<reference evidence="7 8" key="1">
    <citation type="submission" date="2019-02" db="EMBL/GenBank/DDBJ databases">
        <title>Deep-cultivation of Planctomycetes and their phenomic and genomic characterization uncovers novel biology.</title>
        <authorList>
            <person name="Wiegand S."/>
            <person name="Jogler M."/>
            <person name="Boedeker C."/>
            <person name="Pinto D."/>
            <person name="Vollmers J."/>
            <person name="Rivas-Marin E."/>
            <person name="Kohn T."/>
            <person name="Peeters S.H."/>
            <person name="Heuer A."/>
            <person name="Rast P."/>
            <person name="Oberbeckmann S."/>
            <person name="Bunk B."/>
            <person name="Jeske O."/>
            <person name="Meyerdierks A."/>
            <person name="Storesund J.E."/>
            <person name="Kallscheuer N."/>
            <person name="Luecker S."/>
            <person name="Lage O.M."/>
            <person name="Pohl T."/>
            <person name="Merkel B.J."/>
            <person name="Hornburger P."/>
            <person name="Mueller R.-W."/>
            <person name="Bruemmer F."/>
            <person name="Labrenz M."/>
            <person name="Spormann A.M."/>
            <person name="Op Den Camp H."/>
            <person name="Overmann J."/>
            <person name="Amann R."/>
            <person name="Jetten M.S.M."/>
            <person name="Mascher T."/>
            <person name="Medema M.H."/>
            <person name="Devos D.P."/>
            <person name="Kaster A.-K."/>
            <person name="Ovreas L."/>
            <person name="Rohde M."/>
            <person name="Galperin M.Y."/>
            <person name="Jogler C."/>
        </authorList>
    </citation>
    <scope>NUCLEOTIDE SEQUENCE [LARGE SCALE GENOMIC DNA]</scope>
    <source>
        <strain evidence="7 8">Poly41</strain>
    </source>
</reference>
<dbReference type="InterPro" id="IPR036249">
    <property type="entry name" value="Thioredoxin-like_sf"/>
</dbReference>
<accession>A0A5C6DZE8</accession>
<evidence type="ECO:0000256" key="4">
    <source>
        <dbReference type="ARBA" id="ARBA00023284"/>
    </source>
</evidence>
<evidence type="ECO:0000313" key="8">
    <source>
        <dbReference type="Proteomes" id="UP000319143"/>
    </source>
</evidence>
<dbReference type="PANTHER" id="PTHR42852">
    <property type="entry name" value="THIOL:DISULFIDE INTERCHANGE PROTEIN DSBE"/>
    <property type="match status" value="1"/>
</dbReference>
<protein>
    <submittedName>
        <fullName evidence="7">Thiol-disulfide oxidoreductase</fullName>
    </submittedName>
</protein>
<dbReference type="PROSITE" id="PS51352">
    <property type="entry name" value="THIOREDOXIN_2"/>
    <property type="match status" value="1"/>
</dbReference>
<dbReference type="GO" id="GO:0017004">
    <property type="term" value="P:cytochrome complex assembly"/>
    <property type="evidence" value="ECO:0007669"/>
    <property type="project" value="UniProtKB-KW"/>
</dbReference>
<dbReference type="PANTHER" id="PTHR42852:SF6">
    <property type="entry name" value="THIOL:DISULFIDE INTERCHANGE PROTEIN DSBE"/>
    <property type="match status" value="1"/>
</dbReference>
<dbReference type="Proteomes" id="UP000319143">
    <property type="component" value="Unassembled WGS sequence"/>
</dbReference>
<proteinExistence type="predicted"/>